<dbReference type="SUPFAM" id="SSF58038">
    <property type="entry name" value="SNARE fusion complex"/>
    <property type="match status" value="1"/>
</dbReference>
<evidence type="ECO:0000313" key="4">
    <source>
        <dbReference type="EMBL" id="CDJ58022.1"/>
    </source>
</evidence>
<protein>
    <submittedName>
        <fullName evidence="4">Syntaxin family protein, putative</fullName>
    </submittedName>
</protein>
<keyword evidence="2" id="KW-0812">Transmembrane</keyword>
<feature type="domain" description="T-SNARE coiled-coil homology" evidence="3">
    <location>
        <begin position="75"/>
        <end position="137"/>
    </location>
</feature>
<dbReference type="RefSeq" id="XP_013334670.1">
    <property type="nucleotide sequence ID" value="XM_013479216.1"/>
</dbReference>
<evidence type="ECO:0000313" key="5">
    <source>
        <dbReference type="Proteomes" id="UP000030763"/>
    </source>
</evidence>
<dbReference type="InterPro" id="IPR000727">
    <property type="entry name" value="T_SNARE_dom"/>
</dbReference>
<feature type="region of interest" description="Disordered" evidence="1">
    <location>
        <begin position="118"/>
        <end position="141"/>
    </location>
</feature>
<feature type="transmembrane region" description="Helical" evidence="2">
    <location>
        <begin position="173"/>
        <end position="192"/>
    </location>
</feature>
<reference evidence="4" key="1">
    <citation type="submission" date="2013-10" db="EMBL/GenBank/DDBJ databases">
        <title>Genomic analysis of the causative agents of coccidiosis in chickens.</title>
        <authorList>
            <person name="Reid A.J."/>
            <person name="Blake D."/>
            <person name="Billington K."/>
            <person name="Browne H."/>
            <person name="Dunn M."/>
            <person name="Hung S."/>
            <person name="Kawahara F."/>
            <person name="Miranda-Saavedra D."/>
            <person name="Mourier T."/>
            <person name="Nagra H."/>
            <person name="Otto T.D."/>
            <person name="Rawlings N."/>
            <person name="Sanchez A."/>
            <person name="Sanders M."/>
            <person name="Subramaniam C."/>
            <person name="Tay Y."/>
            <person name="Dear P."/>
            <person name="Doerig C."/>
            <person name="Gruber A."/>
            <person name="Parkinson J."/>
            <person name="Shirley M."/>
            <person name="Wan K.L."/>
            <person name="Berriman M."/>
            <person name="Tomley F."/>
            <person name="Pain A."/>
        </authorList>
    </citation>
    <scope>NUCLEOTIDE SEQUENCE [LARGE SCALE GENOMIC DNA]</scope>
    <source>
        <strain evidence="4">Weybridge</strain>
    </source>
</reference>
<dbReference type="PROSITE" id="PS50192">
    <property type="entry name" value="T_SNARE"/>
    <property type="match status" value="1"/>
</dbReference>
<keyword evidence="2" id="KW-0472">Membrane</keyword>
<reference evidence="4" key="2">
    <citation type="submission" date="2013-10" db="EMBL/GenBank/DDBJ databases">
        <authorList>
            <person name="Aslett M."/>
        </authorList>
    </citation>
    <scope>NUCLEOTIDE SEQUENCE [LARGE SCALE GENOMIC DNA]</scope>
    <source>
        <strain evidence="4">Weybridge</strain>
    </source>
</reference>
<dbReference type="AlphaFoldDB" id="U6M1E6"/>
<dbReference type="Proteomes" id="UP000030763">
    <property type="component" value="Unassembled WGS sequence"/>
</dbReference>
<sequence length="193" mass="22092">MMENNMGDPFYAARDEVQANFAELQRLQHEWKQQLQTRGHIDKCSRQAAAASPFWLNEGPTARGDFFEEIEQKQQTLVMQQDQQLEELATAATRLHETALTINQELETQQRMLTDLDDTVERQDSRSSKKHSSSSSSNSSNNSIYCVCAAASQMNFLMRRLAKVVRSSDTRQLWTIVWLFCIAVALFVLLIIS</sequence>
<accession>U6M1E6</accession>
<keyword evidence="5" id="KW-1185">Reference proteome</keyword>
<keyword evidence="2" id="KW-1133">Transmembrane helix</keyword>
<organism evidence="4 5">
    <name type="scientific">Eimeria maxima</name>
    <name type="common">Coccidian parasite</name>
    <dbReference type="NCBI Taxonomy" id="5804"/>
    <lineage>
        <taxon>Eukaryota</taxon>
        <taxon>Sar</taxon>
        <taxon>Alveolata</taxon>
        <taxon>Apicomplexa</taxon>
        <taxon>Conoidasida</taxon>
        <taxon>Coccidia</taxon>
        <taxon>Eucoccidiorida</taxon>
        <taxon>Eimeriorina</taxon>
        <taxon>Eimeriidae</taxon>
        <taxon>Eimeria</taxon>
    </lineage>
</organism>
<dbReference type="VEuPathDB" id="ToxoDB:EMWEY_00046820"/>
<proteinExistence type="predicted"/>
<evidence type="ECO:0000259" key="3">
    <source>
        <dbReference type="PROSITE" id="PS50192"/>
    </source>
</evidence>
<gene>
    <name evidence="4" type="ORF">EMWEY_00046820</name>
</gene>
<dbReference type="OrthoDB" id="546861at2759"/>
<dbReference type="GeneID" id="25338668"/>
<dbReference type="CDD" id="cd15841">
    <property type="entry name" value="SNARE_Qc"/>
    <property type="match status" value="1"/>
</dbReference>
<evidence type="ECO:0000256" key="1">
    <source>
        <dbReference type="SAM" id="MobiDB-lite"/>
    </source>
</evidence>
<dbReference type="Gene3D" id="1.20.5.110">
    <property type="match status" value="1"/>
</dbReference>
<dbReference type="EMBL" id="HG719447">
    <property type="protein sequence ID" value="CDJ58022.1"/>
    <property type="molecule type" value="Genomic_DNA"/>
</dbReference>
<evidence type="ECO:0000256" key="2">
    <source>
        <dbReference type="SAM" id="Phobius"/>
    </source>
</evidence>
<name>U6M1E6_EIMMA</name>